<keyword evidence="2" id="KW-0547">Nucleotide-binding</keyword>
<name>A0A7J3ZIH9_9CREN</name>
<dbReference type="EMBL" id="DRZC01000010">
    <property type="protein sequence ID" value="HHQ79936.1"/>
    <property type="molecule type" value="Genomic_DNA"/>
</dbReference>
<dbReference type="PANTHER" id="PTHR21231:SF8">
    <property type="entry name" value="GPN-LOOP GTPASE 1"/>
    <property type="match status" value="1"/>
</dbReference>
<dbReference type="GO" id="GO:0005525">
    <property type="term" value="F:GTP binding"/>
    <property type="evidence" value="ECO:0007669"/>
    <property type="project" value="UniProtKB-KW"/>
</dbReference>
<comment type="caution">
    <text evidence="5">The sequence shown here is derived from an EMBL/GenBank/DDBJ whole genome shotgun (WGS) entry which is preliminary data.</text>
</comment>
<accession>A0A7J3ZIH9</accession>
<dbReference type="Pfam" id="PF03029">
    <property type="entry name" value="ATP_bind_1"/>
    <property type="match status" value="1"/>
</dbReference>
<keyword evidence="4" id="KW-0342">GTP-binding</keyword>
<sequence length="270" mass="30035">MQRKKLQAPRGLKAEVELMTCILIVGLAGSGKTTLTKAYSRWLRENGYEVRVVNLDPGAKSLPYTPDLDVRRYFTVEELMLKHGLGPNGAFVKASEMLLEYSNVLLERISELEASSDYVVVDTPGQMEMFVYRRSGGYFVARLKALGSTLGVFVIDGEHANSPVDLAVSWTTSLLVQLKLDVPMVPVVNKRDLIADVELVRSFVIEPKSLVRILLEEKGLLADVALRLVDLIKEYSRAVRPILLSATREEGLEELHSIAHEIFCTCGDLS</sequence>
<dbReference type="Gene3D" id="3.40.50.300">
    <property type="entry name" value="P-loop containing nucleotide triphosphate hydrolases"/>
    <property type="match status" value="1"/>
</dbReference>
<protein>
    <submittedName>
        <fullName evidence="5">GTPase</fullName>
    </submittedName>
</protein>
<dbReference type="PANTHER" id="PTHR21231">
    <property type="entry name" value="XPA-BINDING PROTEIN 1-RELATED"/>
    <property type="match status" value="1"/>
</dbReference>
<evidence type="ECO:0000256" key="4">
    <source>
        <dbReference type="ARBA" id="ARBA00023134"/>
    </source>
</evidence>
<reference evidence="5" key="1">
    <citation type="journal article" date="2020" name="mSystems">
        <title>Genome- and Community-Level Interaction Insights into Carbon Utilization and Element Cycling Functions of Hydrothermarchaeota in Hydrothermal Sediment.</title>
        <authorList>
            <person name="Zhou Z."/>
            <person name="Liu Y."/>
            <person name="Xu W."/>
            <person name="Pan J."/>
            <person name="Luo Z.H."/>
            <person name="Li M."/>
        </authorList>
    </citation>
    <scope>NUCLEOTIDE SEQUENCE [LARGE SCALE GENOMIC DNA]</scope>
    <source>
        <strain evidence="5">SpSt-1116</strain>
    </source>
</reference>
<dbReference type="GO" id="GO:0003924">
    <property type="term" value="F:GTPase activity"/>
    <property type="evidence" value="ECO:0007669"/>
    <property type="project" value="TreeGrafter"/>
</dbReference>
<proteinExistence type="inferred from homology"/>
<comment type="similarity">
    <text evidence="1">Belongs to the GPN-loop GTPase family.</text>
</comment>
<evidence type="ECO:0000313" key="5">
    <source>
        <dbReference type="EMBL" id="HHQ79936.1"/>
    </source>
</evidence>
<keyword evidence="3" id="KW-0378">Hydrolase</keyword>
<gene>
    <name evidence="5" type="ORF">ENM78_00505</name>
</gene>
<dbReference type="SUPFAM" id="SSF52540">
    <property type="entry name" value="P-loop containing nucleoside triphosphate hydrolases"/>
    <property type="match status" value="1"/>
</dbReference>
<evidence type="ECO:0000256" key="1">
    <source>
        <dbReference type="ARBA" id="ARBA00005290"/>
    </source>
</evidence>
<dbReference type="InterPro" id="IPR004130">
    <property type="entry name" value="Gpn"/>
</dbReference>
<evidence type="ECO:0000256" key="3">
    <source>
        <dbReference type="ARBA" id="ARBA00022801"/>
    </source>
</evidence>
<evidence type="ECO:0000256" key="2">
    <source>
        <dbReference type="ARBA" id="ARBA00022741"/>
    </source>
</evidence>
<dbReference type="InterPro" id="IPR027417">
    <property type="entry name" value="P-loop_NTPase"/>
</dbReference>
<organism evidence="5">
    <name type="scientific">Fervidicoccus fontis</name>
    <dbReference type="NCBI Taxonomy" id="683846"/>
    <lineage>
        <taxon>Archaea</taxon>
        <taxon>Thermoproteota</taxon>
        <taxon>Thermoprotei</taxon>
        <taxon>Fervidicoccales</taxon>
        <taxon>Fervidicoccaceae</taxon>
        <taxon>Fervidicoccus</taxon>
    </lineage>
</organism>
<dbReference type="AlphaFoldDB" id="A0A7J3ZIH9"/>